<evidence type="ECO:0000313" key="1">
    <source>
        <dbReference type="EMBL" id="KAK9779550.1"/>
    </source>
</evidence>
<dbReference type="Proteomes" id="UP001465668">
    <property type="component" value="Unassembled WGS sequence"/>
</dbReference>
<name>A0ABR2Y0H3_9PEZI</name>
<dbReference type="EMBL" id="JARVKM010000010">
    <property type="protein sequence ID" value="KAK9779550.1"/>
    <property type="molecule type" value="Genomic_DNA"/>
</dbReference>
<organism evidence="1 2">
    <name type="scientific">Seiridium cardinale</name>
    <dbReference type="NCBI Taxonomy" id="138064"/>
    <lineage>
        <taxon>Eukaryota</taxon>
        <taxon>Fungi</taxon>
        <taxon>Dikarya</taxon>
        <taxon>Ascomycota</taxon>
        <taxon>Pezizomycotina</taxon>
        <taxon>Sordariomycetes</taxon>
        <taxon>Xylariomycetidae</taxon>
        <taxon>Amphisphaeriales</taxon>
        <taxon>Sporocadaceae</taxon>
        <taxon>Seiridium</taxon>
    </lineage>
</organism>
<reference evidence="1 2" key="1">
    <citation type="submission" date="2024-02" db="EMBL/GenBank/DDBJ databases">
        <title>First draft genome assembly of two strains of Seiridium cardinale.</title>
        <authorList>
            <person name="Emiliani G."/>
            <person name="Scali E."/>
        </authorList>
    </citation>
    <scope>NUCLEOTIDE SEQUENCE [LARGE SCALE GENOMIC DNA]</scope>
    <source>
        <strain evidence="1 2">BM-138-000479</strain>
    </source>
</reference>
<keyword evidence="2" id="KW-1185">Reference proteome</keyword>
<gene>
    <name evidence="1" type="ORF">SCAR479_03616</name>
</gene>
<accession>A0ABR2Y0H3</accession>
<protein>
    <submittedName>
        <fullName evidence="1">Uncharacterized protein</fullName>
    </submittedName>
</protein>
<sequence length="218" mass="23842">MEWFISQETLRRVPDAPDLDLTDITFVADKKMQFPAKQRLRLGKSSAHSSSGTGSPTSIAGVSPLSVICATMTQALRGKNGFAVRLRHAASIPEVDLDGVQRRSLDALIKLLDLLVRRLPQAVTLVYIIEGVVLFERDKLLDDALRIFGYLLAFIAHQSVPATVKVLSASTQGRHVVQVAFENGDVILNIDILPQLEWAPNDERVAMQLGGVLGGDVY</sequence>
<evidence type="ECO:0000313" key="2">
    <source>
        <dbReference type="Proteomes" id="UP001465668"/>
    </source>
</evidence>
<proteinExistence type="predicted"/>
<comment type="caution">
    <text evidence="1">The sequence shown here is derived from an EMBL/GenBank/DDBJ whole genome shotgun (WGS) entry which is preliminary data.</text>
</comment>